<reference evidence="2 3" key="1">
    <citation type="journal article" date="2018" name="Nat. Genet.">
        <title>The Rosa genome provides new insights in the design of modern roses.</title>
        <authorList>
            <person name="Bendahmane M."/>
        </authorList>
    </citation>
    <scope>NUCLEOTIDE SEQUENCE [LARGE SCALE GENOMIC DNA]</scope>
    <source>
        <strain evidence="3">cv. Old Blush</strain>
    </source>
</reference>
<protein>
    <submittedName>
        <fullName evidence="2">Uncharacterized protein</fullName>
    </submittedName>
</protein>
<keyword evidence="3" id="KW-1185">Reference proteome</keyword>
<feature type="chain" id="PRO_5015108682" evidence="1">
    <location>
        <begin position="18"/>
        <end position="84"/>
    </location>
</feature>
<dbReference type="Gramene" id="PRQ46277">
    <property type="protein sequence ID" value="PRQ46277"/>
    <property type="gene ID" value="RchiOBHm_Chr2g0087321"/>
</dbReference>
<name>A0A2P6RIN0_ROSCH</name>
<keyword evidence="1" id="KW-0732">Signal</keyword>
<accession>A0A2P6RIN0</accession>
<dbReference type="AlphaFoldDB" id="A0A2P6RIN0"/>
<feature type="signal peptide" evidence="1">
    <location>
        <begin position="1"/>
        <end position="17"/>
    </location>
</feature>
<sequence length="84" mass="9805">MLWNFSVFLRIFWPSDADANFWLECSERKIRILDKVGVWNLVGASLASEDLVLVGWSWGAFYAREEKERVLGNCIIMVIIKLHM</sequence>
<proteinExistence type="predicted"/>
<evidence type="ECO:0000313" key="3">
    <source>
        <dbReference type="Proteomes" id="UP000238479"/>
    </source>
</evidence>
<organism evidence="2 3">
    <name type="scientific">Rosa chinensis</name>
    <name type="common">China rose</name>
    <dbReference type="NCBI Taxonomy" id="74649"/>
    <lineage>
        <taxon>Eukaryota</taxon>
        <taxon>Viridiplantae</taxon>
        <taxon>Streptophyta</taxon>
        <taxon>Embryophyta</taxon>
        <taxon>Tracheophyta</taxon>
        <taxon>Spermatophyta</taxon>
        <taxon>Magnoliopsida</taxon>
        <taxon>eudicotyledons</taxon>
        <taxon>Gunneridae</taxon>
        <taxon>Pentapetalae</taxon>
        <taxon>rosids</taxon>
        <taxon>fabids</taxon>
        <taxon>Rosales</taxon>
        <taxon>Rosaceae</taxon>
        <taxon>Rosoideae</taxon>
        <taxon>Rosoideae incertae sedis</taxon>
        <taxon>Rosa</taxon>
    </lineage>
</organism>
<comment type="caution">
    <text evidence="2">The sequence shown here is derived from an EMBL/GenBank/DDBJ whole genome shotgun (WGS) entry which is preliminary data.</text>
</comment>
<dbReference type="EMBL" id="PDCK01000040">
    <property type="protein sequence ID" value="PRQ46277.1"/>
    <property type="molecule type" value="Genomic_DNA"/>
</dbReference>
<dbReference type="Proteomes" id="UP000238479">
    <property type="component" value="Chromosome 2"/>
</dbReference>
<gene>
    <name evidence="2" type="ORF">RchiOBHm_Chr2g0087321</name>
</gene>
<evidence type="ECO:0000256" key="1">
    <source>
        <dbReference type="SAM" id="SignalP"/>
    </source>
</evidence>
<evidence type="ECO:0000313" key="2">
    <source>
        <dbReference type="EMBL" id="PRQ46277.1"/>
    </source>
</evidence>